<dbReference type="Proteomes" id="UP000196102">
    <property type="component" value="Unassembled WGS sequence"/>
</dbReference>
<dbReference type="AlphaFoldDB" id="A0A1Z8B7W4"/>
<name>A0A1Z8B7W4_9FLAO</name>
<feature type="transmembrane region" description="Helical" evidence="1">
    <location>
        <begin position="120"/>
        <end position="140"/>
    </location>
</feature>
<keyword evidence="1" id="KW-0812">Transmembrane</keyword>
<dbReference type="RefSeq" id="WP_303686020.1">
    <property type="nucleotide sequence ID" value="NZ_CAJXYO010000069.1"/>
</dbReference>
<comment type="caution">
    <text evidence="2">The sequence shown here is derived from an EMBL/GenBank/DDBJ whole genome shotgun (WGS) entry which is preliminary data.</text>
</comment>
<accession>A0A1Z8B7W4</accession>
<evidence type="ECO:0000313" key="2">
    <source>
        <dbReference type="EMBL" id="OUS18640.1"/>
    </source>
</evidence>
<reference evidence="3" key="1">
    <citation type="journal article" date="2017" name="Proc. Natl. Acad. Sci. U.S.A.">
        <title>Simulation of Deepwater Horizon oil plume reveals substrate specialization within a complex community of hydrocarbon-degraders.</title>
        <authorList>
            <person name="Hu P."/>
            <person name="Dubinsky E.A."/>
            <person name="Probst A.J."/>
            <person name="Wang J."/>
            <person name="Sieber C.M.K."/>
            <person name="Tom L.M."/>
            <person name="Gardinali P."/>
            <person name="Banfield J.F."/>
            <person name="Atlas R.M."/>
            <person name="Andersen G.L."/>
        </authorList>
    </citation>
    <scope>NUCLEOTIDE SEQUENCE [LARGE SCALE GENOMIC DNA]</scope>
</reference>
<feature type="transmembrane region" description="Helical" evidence="1">
    <location>
        <begin position="6"/>
        <end position="27"/>
    </location>
</feature>
<evidence type="ECO:0000313" key="3">
    <source>
        <dbReference type="Proteomes" id="UP000196102"/>
    </source>
</evidence>
<feature type="transmembrane region" description="Helical" evidence="1">
    <location>
        <begin position="79"/>
        <end position="99"/>
    </location>
</feature>
<sequence length="141" mass="16485">MSILPLIQLLIDFGLVVLIWMVQLIIYPSFLRYESHSLEKWHLTYTGRITVIVAPLMMAQIALAGFLVITRTSYNSLEILALGLIILNWLLTFFVFIPLHQKIDVQPADRNVQRRLVQSNWIRVVLFCLTFVCHVFYYLAF</sequence>
<proteinExistence type="predicted"/>
<organism evidence="2 3">
    <name type="scientific">Nonlabens dokdonensis</name>
    <dbReference type="NCBI Taxonomy" id="328515"/>
    <lineage>
        <taxon>Bacteria</taxon>
        <taxon>Pseudomonadati</taxon>
        <taxon>Bacteroidota</taxon>
        <taxon>Flavobacteriia</taxon>
        <taxon>Flavobacteriales</taxon>
        <taxon>Flavobacteriaceae</taxon>
        <taxon>Nonlabens</taxon>
    </lineage>
</organism>
<gene>
    <name evidence="2" type="ORF">A9Q93_03610</name>
</gene>
<protein>
    <recommendedName>
        <fullName evidence="4">DUF4149 domain-containing protein</fullName>
    </recommendedName>
</protein>
<keyword evidence="1" id="KW-1133">Transmembrane helix</keyword>
<keyword evidence="1" id="KW-0472">Membrane</keyword>
<dbReference type="EMBL" id="MAAX01000061">
    <property type="protein sequence ID" value="OUS18640.1"/>
    <property type="molecule type" value="Genomic_DNA"/>
</dbReference>
<feature type="transmembrane region" description="Helical" evidence="1">
    <location>
        <begin position="48"/>
        <end position="67"/>
    </location>
</feature>
<evidence type="ECO:0008006" key="4">
    <source>
        <dbReference type="Google" id="ProtNLM"/>
    </source>
</evidence>
<evidence type="ECO:0000256" key="1">
    <source>
        <dbReference type="SAM" id="Phobius"/>
    </source>
</evidence>